<dbReference type="SUPFAM" id="SSF63829">
    <property type="entry name" value="Calcium-dependent phosphotriesterase"/>
    <property type="match status" value="1"/>
</dbReference>
<dbReference type="GO" id="GO:0005576">
    <property type="term" value="C:extracellular region"/>
    <property type="evidence" value="ECO:0007669"/>
    <property type="project" value="UniProtKB-SubCell"/>
</dbReference>
<dbReference type="Proteomes" id="UP000076420">
    <property type="component" value="Unassembled WGS sequence"/>
</dbReference>
<evidence type="ECO:0000256" key="1">
    <source>
        <dbReference type="ARBA" id="ARBA00004613"/>
    </source>
</evidence>
<keyword evidence="3" id="KW-0964">Secreted</keyword>
<dbReference type="PANTHER" id="PTHR10009:SF18">
    <property type="entry name" value="PROTEIN YELLOW-LIKE PROTEIN"/>
    <property type="match status" value="1"/>
</dbReference>
<dbReference type="EnsemblMetazoa" id="BGLB038827-RA">
    <property type="protein sequence ID" value="BGLB038827-PA"/>
    <property type="gene ID" value="BGLB038827"/>
</dbReference>
<keyword evidence="4" id="KW-0732">Signal</keyword>
<reference evidence="5" key="1">
    <citation type="submission" date="2020-05" db="UniProtKB">
        <authorList>
            <consortium name="EnsemblMetazoa"/>
        </authorList>
    </citation>
    <scope>IDENTIFICATION</scope>
    <source>
        <strain evidence="5">BB02</strain>
    </source>
</reference>
<accession>A0A2C9M5M2</accession>
<name>A0A2C9M5M2_BIOGL</name>
<dbReference type="VEuPathDB" id="VectorBase:BGLAX_033775"/>
<evidence type="ECO:0000313" key="5">
    <source>
        <dbReference type="EnsemblMetazoa" id="BGLB038827-PC"/>
    </source>
</evidence>
<evidence type="ECO:0000256" key="4">
    <source>
        <dbReference type="SAM" id="SignalP"/>
    </source>
</evidence>
<dbReference type="KEGG" id="bgt:106063068"/>
<dbReference type="Pfam" id="PF03022">
    <property type="entry name" value="MRJP"/>
    <property type="match status" value="1"/>
</dbReference>
<proteinExistence type="inferred from homology"/>
<evidence type="ECO:0000256" key="3">
    <source>
        <dbReference type="ARBA" id="ARBA00022525"/>
    </source>
</evidence>
<feature type="signal peptide" evidence="4">
    <location>
        <begin position="1"/>
        <end position="21"/>
    </location>
</feature>
<dbReference type="AlphaFoldDB" id="A0A2C9M5M2"/>
<dbReference type="EnsemblMetazoa" id="BGLB038827-RB">
    <property type="protein sequence ID" value="BGLB038827-PB"/>
    <property type="gene ID" value="BGLB038827"/>
</dbReference>
<protein>
    <submittedName>
        <fullName evidence="5">Uncharacterized protein</fullName>
    </submittedName>
</protein>
<gene>
    <name evidence="5" type="primary">106063068</name>
</gene>
<dbReference type="RefSeq" id="XP_013076842.2">
    <property type="nucleotide sequence ID" value="XM_013221388.2"/>
</dbReference>
<dbReference type="STRING" id="6526.A0A2C9M5M2"/>
<organism evidence="5 6">
    <name type="scientific">Biomphalaria glabrata</name>
    <name type="common">Bloodfluke planorb</name>
    <name type="synonym">Freshwater snail</name>
    <dbReference type="NCBI Taxonomy" id="6526"/>
    <lineage>
        <taxon>Eukaryota</taxon>
        <taxon>Metazoa</taxon>
        <taxon>Spiralia</taxon>
        <taxon>Lophotrochozoa</taxon>
        <taxon>Mollusca</taxon>
        <taxon>Gastropoda</taxon>
        <taxon>Heterobranchia</taxon>
        <taxon>Euthyneura</taxon>
        <taxon>Panpulmonata</taxon>
        <taxon>Hygrophila</taxon>
        <taxon>Lymnaeoidea</taxon>
        <taxon>Planorbidae</taxon>
        <taxon>Biomphalaria</taxon>
    </lineage>
</organism>
<sequence>MLPTLIVVAVFGLYVSSVVECRNRLPQRYSDCSHSNSKDKSTDGPTTVHEWVSLAYDWPCDWVEMYYKSKGWYDPAASVLSGIDVYKEDIFVTVQRISSAVPSGLNKVVTRYGKSLLRPYPDLLFNEVGNCSKLQYPLSVTIDPNTGFMYVIDIGKIGLGPVDDGCPAKLVVLNINQGGSLVRSHNFPESVVPKKTNLVNDIVLDYASDNKVRYAYITESSHQQIVVFDFMSNLSWAFHDDTMATDEDRVVTINNAEYPVDVAVDGIAIDSRSEYVYYCSVGSKNLYQVPTLTLRNSSANFTAQRRLVGKKISNSDGIVFGQRNLYYGALGFNAVYRWDVEKDVRTSPLSNISLLTETRVAQDDVRGRWVESLKLDTRGYLWFTTTRLHEFFAGKLDTSGRNGANFRISRVYVGEKSSLWRGN</sequence>
<dbReference type="InterPro" id="IPR011042">
    <property type="entry name" value="6-blade_b-propeller_TolB-like"/>
</dbReference>
<dbReference type="PANTHER" id="PTHR10009">
    <property type="entry name" value="PROTEIN YELLOW-RELATED"/>
    <property type="match status" value="1"/>
</dbReference>
<feature type="chain" id="PRO_5014285132" evidence="4">
    <location>
        <begin position="22"/>
        <end position="423"/>
    </location>
</feature>
<dbReference type="VEuPathDB" id="VectorBase:BGLB038827"/>
<comment type="similarity">
    <text evidence="2">Belongs to the major royal jelly protein family.</text>
</comment>
<evidence type="ECO:0000313" key="6">
    <source>
        <dbReference type="Proteomes" id="UP000076420"/>
    </source>
</evidence>
<dbReference type="OrthoDB" id="9977471at2759"/>
<comment type="subcellular location">
    <subcellularLocation>
        <location evidence="1">Secreted</location>
    </subcellularLocation>
</comment>
<dbReference type="EnsemblMetazoa" id="BGLB038827-RC">
    <property type="protein sequence ID" value="BGLB038827-PC"/>
    <property type="gene ID" value="BGLB038827"/>
</dbReference>
<evidence type="ECO:0000256" key="2">
    <source>
        <dbReference type="ARBA" id="ARBA00009127"/>
    </source>
</evidence>
<dbReference type="Gene3D" id="2.120.10.30">
    <property type="entry name" value="TolB, C-terminal domain"/>
    <property type="match status" value="1"/>
</dbReference>
<dbReference type="InterPro" id="IPR017996">
    <property type="entry name" value="MRJP/yellow-related"/>
</dbReference>